<accession>A0A1B9NU31</accession>
<dbReference type="Proteomes" id="UP000093523">
    <property type="component" value="Unassembled WGS sequence"/>
</dbReference>
<proteinExistence type="predicted"/>
<keyword evidence="2" id="KW-0132">Cell division</keyword>
<evidence type="ECO:0000259" key="1">
    <source>
        <dbReference type="PROSITE" id="PS51724"/>
    </source>
</evidence>
<dbReference type="PANTHER" id="PTHR38687:SF1">
    <property type="entry name" value="CELL DIVISION PROTEIN DEDD"/>
    <property type="match status" value="1"/>
</dbReference>
<dbReference type="InterPro" id="IPR052521">
    <property type="entry name" value="Cell_div_SPOR-domain"/>
</dbReference>
<dbReference type="GO" id="GO:0032153">
    <property type="term" value="C:cell division site"/>
    <property type="evidence" value="ECO:0007669"/>
    <property type="project" value="TreeGrafter"/>
</dbReference>
<dbReference type="GO" id="GO:0032506">
    <property type="term" value="P:cytokinetic process"/>
    <property type="evidence" value="ECO:0007669"/>
    <property type="project" value="TreeGrafter"/>
</dbReference>
<dbReference type="RefSeq" id="WP_065612031.1">
    <property type="nucleotide sequence ID" value="NZ_CAWMPN010000029.1"/>
</dbReference>
<comment type="caution">
    <text evidence="2">The sequence shown here is derived from an EMBL/GenBank/DDBJ whole genome shotgun (WGS) entry which is preliminary data.</text>
</comment>
<dbReference type="Gene3D" id="3.30.70.1070">
    <property type="entry name" value="Sporulation related repeat"/>
    <property type="match status" value="1"/>
</dbReference>
<dbReference type="OrthoDB" id="7069135at2"/>
<gene>
    <name evidence="2" type="ORF">A6E04_18090</name>
</gene>
<dbReference type="AlphaFoldDB" id="A0A1B9NU31"/>
<evidence type="ECO:0000313" key="3">
    <source>
        <dbReference type="Proteomes" id="UP000093523"/>
    </source>
</evidence>
<sequence>MSSPFQRRLVGTIILVAIGVIVLPDLFDGKKKSYQEEFASIPIKPELSKDVEQFAIQEPIDFDAELPGEPVEVTVGSSPTEPEKEVLTIVTKPASIEAEKTPKIDYAKSAWIIQLGVFRNADNAKNLALKLRKQGFQAHTFPKNPKEGDLVRVAVGPDVSKPDLEKQLPKLKEITGLNGQLLKFTPLNP</sequence>
<dbReference type="SUPFAM" id="SSF110997">
    <property type="entry name" value="Sporulation related repeat"/>
    <property type="match status" value="1"/>
</dbReference>
<dbReference type="PROSITE" id="PS51724">
    <property type="entry name" value="SPOR"/>
    <property type="match status" value="1"/>
</dbReference>
<dbReference type="GO" id="GO:0042834">
    <property type="term" value="F:peptidoglycan binding"/>
    <property type="evidence" value="ECO:0007669"/>
    <property type="project" value="InterPro"/>
</dbReference>
<dbReference type="PANTHER" id="PTHR38687">
    <property type="entry name" value="CELL DIVISION PROTEIN DEDD-RELATED"/>
    <property type="match status" value="1"/>
</dbReference>
<keyword evidence="2" id="KW-0131">Cell cycle</keyword>
<organism evidence="2 3">
    <name type="scientific">Aliivibrio logei</name>
    <name type="common">Vibrio logei</name>
    <dbReference type="NCBI Taxonomy" id="688"/>
    <lineage>
        <taxon>Bacteria</taxon>
        <taxon>Pseudomonadati</taxon>
        <taxon>Pseudomonadota</taxon>
        <taxon>Gammaproteobacteria</taxon>
        <taxon>Vibrionales</taxon>
        <taxon>Vibrionaceae</taxon>
        <taxon>Aliivibrio</taxon>
    </lineage>
</organism>
<name>A0A1B9NU31_ALILO</name>
<evidence type="ECO:0000313" key="2">
    <source>
        <dbReference type="EMBL" id="OCH17542.1"/>
    </source>
</evidence>
<dbReference type="STRING" id="688.A6E04_18090"/>
<dbReference type="GO" id="GO:0030428">
    <property type="term" value="C:cell septum"/>
    <property type="evidence" value="ECO:0007669"/>
    <property type="project" value="TreeGrafter"/>
</dbReference>
<dbReference type="Pfam" id="PF05036">
    <property type="entry name" value="SPOR"/>
    <property type="match status" value="1"/>
</dbReference>
<dbReference type="InterPro" id="IPR036680">
    <property type="entry name" value="SPOR-like_sf"/>
</dbReference>
<feature type="domain" description="SPOR" evidence="1">
    <location>
        <begin position="105"/>
        <end position="184"/>
    </location>
</feature>
<reference evidence="2 3" key="1">
    <citation type="submission" date="2016-06" db="EMBL/GenBank/DDBJ databases">
        <authorList>
            <person name="Kjaerup R.B."/>
            <person name="Dalgaard T.S."/>
            <person name="Juul-Madsen H.R."/>
        </authorList>
    </citation>
    <scope>NUCLEOTIDE SEQUENCE [LARGE SCALE GENOMIC DNA]</scope>
    <source>
        <strain evidence="2 3">1S159</strain>
    </source>
</reference>
<dbReference type="EMBL" id="MAJU01000029">
    <property type="protein sequence ID" value="OCH17542.1"/>
    <property type="molecule type" value="Genomic_DNA"/>
</dbReference>
<dbReference type="InterPro" id="IPR007730">
    <property type="entry name" value="SPOR-like_dom"/>
</dbReference>
<protein>
    <submittedName>
        <fullName evidence="2">Cell division protein DedD</fullName>
    </submittedName>
</protein>